<proteinExistence type="predicted"/>
<keyword evidence="3" id="KW-1185">Reference proteome</keyword>
<evidence type="ECO:0000313" key="2">
    <source>
        <dbReference type="EMBL" id="ERL64563.1"/>
    </source>
</evidence>
<evidence type="ECO:0008006" key="4">
    <source>
        <dbReference type="Google" id="ProtNLM"/>
    </source>
</evidence>
<dbReference type="RefSeq" id="WP_022530190.1">
    <property type="nucleotide sequence ID" value="NZ_KI271596.1"/>
</dbReference>
<keyword evidence="1" id="KW-1133">Transmembrane helix</keyword>
<feature type="transmembrane region" description="Helical" evidence="1">
    <location>
        <begin position="459"/>
        <end position="476"/>
    </location>
</feature>
<feature type="transmembrane region" description="Helical" evidence="1">
    <location>
        <begin position="212"/>
        <end position="229"/>
    </location>
</feature>
<protein>
    <recommendedName>
        <fullName evidence="4">Glycosyltransferase RgtA/B/C/D-like domain-containing protein</fullName>
    </recommendedName>
</protein>
<feature type="transmembrane region" description="Helical" evidence="1">
    <location>
        <begin position="48"/>
        <end position="68"/>
    </location>
</feature>
<feature type="transmembrane region" description="Helical" evidence="1">
    <location>
        <begin position="483"/>
        <end position="502"/>
    </location>
</feature>
<evidence type="ECO:0000313" key="3">
    <source>
        <dbReference type="Proteomes" id="UP000030647"/>
    </source>
</evidence>
<feature type="transmembrane region" description="Helical" evidence="1">
    <location>
        <begin position="157"/>
        <end position="177"/>
    </location>
</feature>
<dbReference type="EMBL" id="KI271596">
    <property type="protein sequence ID" value="ERL64563.1"/>
    <property type="molecule type" value="Genomic_DNA"/>
</dbReference>
<keyword evidence="1" id="KW-0472">Membrane</keyword>
<feature type="transmembrane region" description="Helical" evidence="1">
    <location>
        <begin position="7"/>
        <end position="28"/>
    </location>
</feature>
<sequence length="524" mass="58111">MKKLGLILYWVVKVLLTGTVGIYAVWALTAAVRYWGELQHQNAVSGKLTLLMIIVLLLVTGLGVLLKFRPLPRRWFWPLVAVLGGAALLWQLLLALTTATSISGWDPWAVYNWLANRASLTGQWQNYFSYNPNNLLLLYLYRTVQGVMNLFGRPLSWTGLAVVNAFGIAGAGVLLLLTLSKLFSREAALVGYLLWLLLIGITPWVIVPYTDTFVLLPLAAALYCGVTLIGTAHRRTRLIAGFLLGLFAVISYEMKASAIVFLIAAVPIVLLRLVPWRKAGRQPLLAAGVAVLGLAVGYGGFQAVNAVQPLVTIHRAMATPASHYLMIGAKGTGQFNQSDADHTRSIKNPQQRSASDFHIWEQRIASMGWNGYRRFAAVKMAATTQDGTYSWGEEGGDRFLDREGPRRSGQLAETLQSFVYPFGSRIRYYRQAAQLIWIWFWAIVCLALVGSLFTRRAAIDWLVISLLGSFLFLMLFEAGRTRYMIQFVPLYVLFVGSVWAILPTRGERPVKARKAAAVAAKAQD</sequence>
<dbReference type="HOGENOM" id="CLU_024626_3_0_9"/>
<evidence type="ECO:0000256" key="1">
    <source>
        <dbReference type="SAM" id="Phobius"/>
    </source>
</evidence>
<dbReference type="STRING" id="1231336.L248_0858"/>
<keyword evidence="1" id="KW-0812">Transmembrane</keyword>
<name>U4TRN3_9LACO</name>
<feature type="transmembrane region" description="Helical" evidence="1">
    <location>
        <begin position="75"/>
        <end position="96"/>
    </location>
</feature>
<organism evidence="2 3">
    <name type="scientific">Schleiferilactobacillus shenzhenensis LY-73</name>
    <dbReference type="NCBI Taxonomy" id="1231336"/>
    <lineage>
        <taxon>Bacteria</taxon>
        <taxon>Bacillati</taxon>
        <taxon>Bacillota</taxon>
        <taxon>Bacilli</taxon>
        <taxon>Lactobacillales</taxon>
        <taxon>Lactobacillaceae</taxon>
        <taxon>Schleiferilactobacillus</taxon>
    </lineage>
</organism>
<reference evidence="3" key="1">
    <citation type="journal article" date="2013" name="Genome Announc.">
        <title>Whole-Genome Sequencing of Lactobacillus shenzhenensis Strain LY-73T.</title>
        <authorList>
            <person name="Lin Z."/>
            <person name="Liu Z."/>
            <person name="Yang R."/>
            <person name="Zou Y."/>
            <person name="Wan D."/>
            <person name="Chen J."/>
            <person name="Guo M."/>
            <person name="Zhao J."/>
            <person name="Fang C."/>
            <person name="Yang R."/>
            <person name="Liu F."/>
        </authorList>
    </citation>
    <scope>NUCLEOTIDE SEQUENCE [LARGE SCALE GENOMIC DNA]</scope>
    <source>
        <strain evidence="3">LY-73</strain>
    </source>
</reference>
<dbReference type="AlphaFoldDB" id="U4TRN3"/>
<dbReference type="eggNOG" id="COG1807">
    <property type="taxonomic scope" value="Bacteria"/>
</dbReference>
<feature type="transmembrane region" description="Helical" evidence="1">
    <location>
        <begin position="236"/>
        <end position="252"/>
    </location>
</feature>
<dbReference type="OrthoDB" id="5695313at2"/>
<feature type="transmembrane region" description="Helical" evidence="1">
    <location>
        <begin position="189"/>
        <end position="206"/>
    </location>
</feature>
<feature type="transmembrane region" description="Helical" evidence="1">
    <location>
        <begin position="435"/>
        <end position="453"/>
    </location>
</feature>
<dbReference type="Proteomes" id="UP000030647">
    <property type="component" value="Unassembled WGS sequence"/>
</dbReference>
<gene>
    <name evidence="2" type="ORF">L248_0858</name>
</gene>
<accession>U4TRN3</accession>